<feature type="region of interest" description="Disordered" evidence="5">
    <location>
        <begin position="471"/>
        <end position="493"/>
    </location>
</feature>
<dbReference type="GO" id="GO:0030246">
    <property type="term" value="F:carbohydrate binding"/>
    <property type="evidence" value="ECO:0007669"/>
    <property type="project" value="InterPro"/>
</dbReference>
<dbReference type="Pfam" id="PF21365">
    <property type="entry name" value="Glyco_hydro_31_3rd"/>
    <property type="match status" value="1"/>
</dbReference>
<dbReference type="SUPFAM" id="SSF51445">
    <property type="entry name" value="(Trans)glycosidases"/>
    <property type="match status" value="1"/>
</dbReference>
<evidence type="ECO:0000256" key="1">
    <source>
        <dbReference type="ARBA" id="ARBA00001657"/>
    </source>
</evidence>
<dbReference type="InterPro" id="IPR013780">
    <property type="entry name" value="Glyco_hydro_b"/>
</dbReference>
<keyword evidence="4" id="KW-0326">Glycosidase</keyword>
<dbReference type="Pfam" id="PF13802">
    <property type="entry name" value="Gal_mutarotas_2"/>
    <property type="match status" value="1"/>
</dbReference>
<evidence type="ECO:0000259" key="8">
    <source>
        <dbReference type="Pfam" id="PF13802"/>
    </source>
</evidence>
<evidence type="ECO:0000313" key="11">
    <source>
        <dbReference type="Proteomes" id="UP000509510"/>
    </source>
</evidence>
<comment type="catalytic activity">
    <reaction evidence="1">
        <text>Hydrolysis of terminal, non-reducing (1-&gt;4)-linked alpha-D-glucose residues with release of alpha-D-glucose.</text>
        <dbReference type="EC" id="3.2.1.20"/>
    </reaction>
</comment>
<dbReference type="InterPro" id="IPR048395">
    <property type="entry name" value="Glyco_hydro_31_C"/>
</dbReference>
<feature type="domain" description="Glycoside hydrolase family 31 TIM barrel" evidence="7">
    <location>
        <begin position="266"/>
        <end position="686"/>
    </location>
</feature>
<evidence type="ECO:0000259" key="9">
    <source>
        <dbReference type="Pfam" id="PF21365"/>
    </source>
</evidence>
<proteinExistence type="inferred from homology"/>
<dbReference type="Pfam" id="PF01055">
    <property type="entry name" value="Glyco_hydro_31_2nd"/>
    <property type="match status" value="1"/>
</dbReference>
<dbReference type="AlphaFoldDB" id="A0A7H8QPJ9"/>
<feature type="domain" description="Glycoside hydrolase family 31 N-terminal" evidence="8">
    <location>
        <begin position="73"/>
        <end position="218"/>
    </location>
</feature>
<dbReference type="EMBL" id="CP055899">
    <property type="protein sequence ID" value="QKX55890.1"/>
    <property type="molecule type" value="Genomic_DNA"/>
</dbReference>
<dbReference type="RefSeq" id="XP_035342068.1">
    <property type="nucleotide sequence ID" value="XM_035486175.1"/>
</dbReference>
<dbReference type="CDD" id="cd06602">
    <property type="entry name" value="GH31_MGAM_SI_GAA"/>
    <property type="match status" value="1"/>
</dbReference>
<feature type="region of interest" description="Disordered" evidence="5">
    <location>
        <begin position="88"/>
        <end position="107"/>
    </location>
</feature>
<name>A0A7H8QPJ9_TALRU</name>
<dbReference type="Proteomes" id="UP000509510">
    <property type="component" value="Chromosome II"/>
</dbReference>
<dbReference type="GeneID" id="55990495"/>
<evidence type="ECO:0000259" key="7">
    <source>
        <dbReference type="Pfam" id="PF01055"/>
    </source>
</evidence>
<evidence type="ECO:0000256" key="2">
    <source>
        <dbReference type="ARBA" id="ARBA00007806"/>
    </source>
</evidence>
<keyword evidence="6" id="KW-0732">Signal</keyword>
<evidence type="ECO:0000256" key="4">
    <source>
        <dbReference type="RuleBase" id="RU361185"/>
    </source>
</evidence>
<feature type="chain" id="PRO_5028912250" description="alpha-glucosidase" evidence="6">
    <location>
        <begin position="20"/>
        <end position="893"/>
    </location>
</feature>
<sequence>MRRILNTALWASLAASATAATVDDCPGYTLSNLVQSQSSWTADLSLSGDACNVYGEDINDLKLLVEYQTDSRLHVKIYDAQEQVYQIPKSTLSPPTGQDGSSTSNSSDLVFSYTENPFSFAVQRRSNQETLFNSSGSNLIFESQYVRLRTSLPLDPFLYGLGEDSDSFVRETNNYTRTLWNIGIGMLPAHSNLYGSHPIYIEMRNGTAHGVFLFNSNGMDIKINQTEEDGQYLEYNTIGGVLDFYFLAGPSPADVSRQYAGVVGTPAQQSYWTYGFHQCKYGYQDVMMVADVVYNYSQAQIPLETMWTDIDYMDLRRTWTLDPQRFPLHKMQELVSYLHDHQQHYIVMVDPPVSLNDSDSYNKALSSDSFLRNSNGSIFVGTMWPGAVSYIDWYHPNAEAFWTGEIASFFDAKDGLDVDGIWIDMNDPQNFCDYPCQNPVQSAIDNDIPPAPPAVRTTWPPLPGFPADLQPPASDASENVVTPRSPYPRSISATSANVTGNMTGLAGRNLNTPPYALNNSIGPLYTGSIWPDLVGYGGYVSYDTHNIFASGMIAHTREGLLKRRPNERPFIITRSTFAGDGRKTGHWTGDNGSEWAQYLISIWQNMEFASIFQIPTVGADVCGFNLNTTEHLCARWAMLGAWYPFYRNHAGDTSNFQEFYRWPLVTEAAQKAIRTRFALIDYFYTAFTQQTVDGSPTTIIPLFYEYPNDVATYNISYQFFFGPSVLVSPVTVENSTSVELYLPEDIFYDYWTGQQVNGTGSTITLDNITYTDIPVHIRGGSVLPRRLNTDAVNTTTQLRDQDFEFVIAPDADGKATGNLFLDDGLSLDSESSTLSVSFDNGHLAVTGSFAYSVDVKVVSATVLGQGNGTSSYGESYSLNRTLNAAWSTDLYGH</sequence>
<dbReference type="SUPFAM" id="SSF51011">
    <property type="entry name" value="Glycosyl hydrolase domain"/>
    <property type="match status" value="1"/>
</dbReference>
<dbReference type="OrthoDB" id="5839090at2759"/>
<feature type="domain" description="Glycosyl hydrolase family 31 C-terminal" evidence="9">
    <location>
        <begin position="698"/>
        <end position="783"/>
    </location>
</feature>
<keyword evidence="4" id="KW-0378">Hydrolase</keyword>
<evidence type="ECO:0000256" key="6">
    <source>
        <dbReference type="SAM" id="SignalP"/>
    </source>
</evidence>
<dbReference type="InterPro" id="IPR025887">
    <property type="entry name" value="Glyco_hydro_31_N_dom"/>
</dbReference>
<evidence type="ECO:0000313" key="10">
    <source>
        <dbReference type="EMBL" id="QKX55890.1"/>
    </source>
</evidence>
<dbReference type="GO" id="GO:0004558">
    <property type="term" value="F:alpha-1,4-glucosidase activity"/>
    <property type="evidence" value="ECO:0007669"/>
    <property type="project" value="UniProtKB-EC"/>
</dbReference>
<comment type="similarity">
    <text evidence="2 4">Belongs to the glycosyl hydrolase 31 family.</text>
</comment>
<dbReference type="InterPro" id="IPR000322">
    <property type="entry name" value="Glyco_hydro_31_TIM"/>
</dbReference>
<dbReference type="PANTHER" id="PTHR22762">
    <property type="entry name" value="ALPHA-GLUCOSIDASE"/>
    <property type="match status" value="1"/>
</dbReference>
<evidence type="ECO:0000256" key="5">
    <source>
        <dbReference type="SAM" id="MobiDB-lite"/>
    </source>
</evidence>
<reference evidence="11" key="1">
    <citation type="submission" date="2020-06" db="EMBL/GenBank/DDBJ databases">
        <title>A chromosome-scale genome assembly of Talaromyces rugulosus W13939.</title>
        <authorList>
            <person name="Wang B."/>
            <person name="Guo L."/>
            <person name="Ye K."/>
            <person name="Wang L."/>
        </authorList>
    </citation>
    <scope>NUCLEOTIDE SEQUENCE [LARGE SCALE GENOMIC DNA]</scope>
    <source>
        <strain evidence="11">W13939</strain>
    </source>
</reference>
<dbReference type="InterPro" id="IPR017853">
    <property type="entry name" value="GH"/>
</dbReference>
<accession>A0A7H8QPJ9</accession>
<dbReference type="PANTHER" id="PTHR22762:SF95">
    <property type="entry name" value="ALPHA_BETA-GLUCOSIDASE AGDC-RELATED"/>
    <property type="match status" value="1"/>
</dbReference>
<organism evidence="10 11">
    <name type="scientific">Talaromyces rugulosus</name>
    <name type="common">Penicillium rugulosum</name>
    <dbReference type="NCBI Taxonomy" id="121627"/>
    <lineage>
        <taxon>Eukaryota</taxon>
        <taxon>Fungi</taxon>
        <taxon>Dikarya</taxon>
        <taxon>Ascomycota</taxon>
        <taxon>Pezizomycotina</taxon>
        <taxon>Eurotiomycetes</taxon>
        <taxon>Eurotiomycetidae</taxon>
        <taxon>Eurotiales</taxon>
        <taxon>Trichocomaceae</taxon>
        <taxon>Talaromyces</taxon>
        <taxon>Talaromyces sect. Islandici</taxon>
    </lineage>
</organism>
<dbReference type="KEGG" id="trg:TRUGW13939_02989"/>
<dbReference type="GO" id="GO:0005975">
    <property type="term" value="P:carbohydrate metabolic process"/>
    <property type="evidence" value="ECO:0007669"/>
    <property type="project" value="InterPro"/>
</dbReference>
<dbReference type="SUPFAM" id="SSF74650">
    <property type="entry name" value="Galactose mutarotase-like"/>
    <property type="match status" value="1"/>
</dbReference>
<dbReference type="Gene3D" id="2.60.40.1180">
    <property type="entry name" value="Golgi alpha-mannosidase II"/>
    <property type="match status" value="2"/>
</dbReference>
<dbReference type="Gene3D" id="2.60.40.1760">
    <property type="entry name" value="glycosyl hydrolase (family 31)"/>
    <property type="match status" value="1"/>
</dbReference>
<feature type="signal peptide" evidence="6">
    <location>
        <begin position="1"/>
        <end position="19"/>
    </location>
</feature>
<dbReference type="InterPro" id="IPR011013">
    <property type="entry name" value="Gal_mutarotase_sf_dom"/>
</dbReference>
<dbReference type="CDD" id="cd14752">
    <property type="entry name" value="GH31_N"/>
    <property type="match status" value="1"/>
</dbReference>
<dbReference type="EC" id="3.2.1.20" evidence="3"/>
<evidence type="ECO:0000256" key="3">
    <source>
        <dbReference type="ARBA" id="ARBA00012741"/>
    </source>
</evidence>
<keyword evidence="11" id="KW-1185">Reference proteome</keyword>
<dbReference type="Gene3D" id="3.20.20.80">
    <property type="entry name" value="Glycosidases"/>
    <property type="match status" value="2"/>
</dbReference>
<gene>
    <name evidence="10" type="ORF">TRUGW13939_02989</name>
</gene>
<protein>
    <recommendedName>
        <fullName evidence="3">alpha-glucosidase</fullName>
        <ecNumber evidence="3">3.2.1.20</ecNumber>
    </recommendedName>
</protein>